<reference evidence="7 8" key="2">
    <citation type="submission" date="2020-01" db="EMBL/GenBank/DDBJ databases">
        <title>Microvirga sp. nov., an arsenate reduction bacterium isolated from Tibet hotspring sediments.</title>
        <authorList>
            <person name="Xian W.-D."/>
            <person name="Li W.-J."/>
        </authorList>
    </citation>
    <scope>NUCLEOTIDE SEQUENCE [LARGE SCALE GENOMIC DNA]</scope>
    <source>
        <strain evidence="7 8">KCTC 23863</strain>
    </source>
</reference>
<gene>
    <name evidence="7" type="ORF">GR328_03975</name>
</gene>
<reference evidence="7 8" key="1">
    <citation type="submission" date="2019-12" db="EMBL/GenBank/DDBJ databases">
        <authorList>
            <person name="Yuan C.-G."/>
        </authorList>
    </citation>
    <scope>NUCLEOTIDE SEQUENCE [LARGE SCALE GENOMIC DNA]</scope>
    <source>
        <strain evidence="7 8">KCTC 23863</strain>
    </source>
</reference>
<feature type="transmembrane region" description="Helical" evidence="6">
    <location>
        <begin position="101"/>
        <end position="122"/>
    </location>
</feature>
<feature type="transmembrane region" description="Helical" evidence="6">
    <location>
        <begin position="34"/>
        <end position="52"/>
    </location>
</feature>
<dbReference type="Proteomes" id="UP000436483">
    <property type="component" value="Unassembled WGS sequence"/>
</dbReference>
<dbReference type="Pfam" id="PF02653">
    <property type="entry name" value="BPD_transp_2"/>
    <property type="match status" value="1"/>
</dbReference>
<feature type="transmembrane region" description="Helical" evidence="6">
    <location>
        <begin position="129"/>
        <end position="147"/>
    </location>
</feature>
<evidence type="ECO:0000256" key="5">
    <source>
        <dbReference type="ARBA" id="ARBA00023136"/>
    </source>
</evidence>
<keyword evidence="4 6" id="KW-1133">Transmembrane helix</keyword>
<keyword evidence="8" id="KW-1185">Reference proteome</keyword>
<feature type="transmembrane region" description="Helical" evidence="6">
    <location>
        <begin position="167"/>
        <end position="184"/>
    </location>
</feature>
<feature type="transmembrane region" description="Helical" evidence="6">
    <location>
        <begin position="59"/>
        <end position="81"/>
    </location>
</feature>
<dbReference type="GO" id="GO:0005886">
    <property type="term" value="C:plasma membrane"/>
    <property type="evidence" value="ECO:0007669"/>
    <property type="project" value="UniProtKB-SubCell"/>
</dbReference>
<dbReference type="EMBL" id="WURB01000002">
    <property type="protein sequence ID" value="MXQ10620.1"/>
    <property type="molecule type" value="Genomic_DNA"/>
</dbReference>
<dbReference type="OrthoDB" id="9814461at2"/>
<evidence type="ECO:0000256" key="6">
    <source>
        <dbReference type="SAM" id="Phobius"/>
    </source>
</evidence>
<evidence type="ECO:0000256" key="2">
    <source>
        <dbReference type="ARBA" id="ARBA00022475"/>
    </source>
</evidence>
<dbReference type="GO" id="GO:0015658">
    <property type="term" value="F:branched-chain amino acid transmembrane transporter activity"/>
    <property type="evidence" value="ECO:0007669"/>
    <property type="project" value="InterPro"/>
</dbReference>
<name>A0A7X3MP68_9HYPH</name>
<sequence length="342" mass="35858">MLRHLLTIAILAGLVLLLVAGVEALGVRVFDRIATNLCISLVLVLGLQIFMGNSGILSFAHIGFMGVGAYTSALLTIPAQMKGMALPDLYAVLQGVQLPPYAAMVVGGLVAAAVAAVLSYPLMRLSDAAAVITSFALLVVLHTIMTNWSNVTNGPRTLFGVPRATDLPMAAIAAILAVITALAFKESRTGRLLRASRDDEIAAGALGVHTAQLRWRSFVLAAFVAGIGGALWGHFITSFSPNAFYLRETFVILGMLVIGGANTVTGAVIGTFLVTGAFEGLRAIEGALNSARIFSEQVIGITEVVLALAMIAVLILRPGGLFPTREIGALLARKFAKRKHVS</sequence>
<dbReference type="PANTHER" id="PTHR30482">
    <property type="entry name" value="HIGH-AFFINITY BRANCHED-CHAIN AMINO ACID TRANSPORT SYSTEM PERMEASE"/>
    <property type="match status" value="1"/>
</dbReference>
<dbReference type="PANTHER" id="PTHR30482:SF1">
    <property type="entry name" value="BRANCHED-CHAIN AMINO ACID TRANSPORT PERMEASE PROTEIN LIVM-RELATED"/>
    <property type="match status" value="1"/>
</dbReference>
<dbReference type="InterPro" id="IPR001851">
    <property type="entry name" value="ABC_transp_permease"/>
</dbReference>
<dbReference type="AlphaFoldDB" id="A0A7X3MP68"/>
<keyword evidence="5 6" id="KW-0472">Membrane</keyword>
<evidence type="ECO:0000256" key="1">
    <source>
        <dbReference type="ARBA" id="ARBA00004651"/>
    </source>
</evidence>
<evidence type="ECO:0000256" key="3">
    <source>
        <dbReference type="ARBA" id="ARBA00022692"/>
    </source>
</evidence>
<feature type="transmembrane region" description="Helical" evidence="6">
    <location>
        <begin position="249"/>
        <end position="278"/>
    </location>
</feature>
<keyword evidence="3 6" id="KW-0812">Transmembrane</keyword>
<feature type="transmembrane region" description="Helical" evidence="6">
    <location>
        <begin position="298"/>
        <end position="316"/>
    </location>
</feature>
<dbReference type="RefSeq" id="WP_160883221.1">
    <property type="nucleotide sequence ID" value="NZ_WURB01000002.1"/>
</dbReference>
<comment type="caution">
    <text evidence="7">The sequence shown here is derived from an EMBL/GenBank/DDBJ whole genome shotgun (WGS) entry which is preliminary data.</text>
</comment>
<proteinExistence type="predicted"/>
<dbReference type="CDD" id="cd06581">
    <property type="entry name" value="TM_PBP1_LivM_like"/>
    <property type="match status" value="1"/>
</dbReference>
<evidence type="ECO:0000313" key="7">
    <source>
        <dbReference type="EMBL" id="MXQ10620.1"/>
    </source>
</evidence>
<accession>A0A7X3MP68</accession>
<feature type="transmembrane region" description="Helical" evidence="6">
    <location>
        <begin position="218"/>
        <end position="237"/>
    </location>
</feature>
<dbReference type="InterPro" id="IPR043428">
    <property type="entry name" value="LivM-like"/>
</dbReference>
<organism evidence="7 8">
    <name type="scientific">Microvirga makkahensis</name>
    <dbReference type="NCBI Taxonomy" id="1128670"/>
    <lineage>
        <taxon>Bacteria</taxon>
        <taxon>Pseudomonadati</taxon>
        <taxon>Pseudomonadota</taxon>
        <taxon>Alphaproteobacteria</taxon>
        <taxon>Hyphomicrobiales</taxon>
        <taxon>Methylobacteriaceae</taxon>
        <taxon>Microvirga</taxon>
    </lineage>
</organism>
<comment type="subcellular location">
    <subcellularLocation>
        <location evidence="1">Cell membrane</location>
        <topology evidence="1">Multi-pass membrane protein</topology>
    </subcellularLocation>
</comment>
<protein>
    <submittedName>
        <fullName evidence="7">Branched-chain amino acid ABC transporter permease</fullName>
    </submittedName>
</protein>
<evidence type="ECO:0000313" key="8">
    <source>
        <dbReference type="Proteomes" id="UP000436483"/>
    </source>
</evidence>
<keyword evidence="2" id="KW-1003">Cell membrane</keyword>
<evidence type="ECO:0000256" key="4">
    <source>
        <dbReference type="ARBA" id="ARBA00022989"/>
    </source>
</evidence>